<keyword evidence="1 3" id="KW-0547">Nucleotide-binding</keyword>
<dbReference type="GO" id="GO:0003677">
    <property type="term" value="F:DNA binding"/>
    <property type="evidence" value="ECO:0007669"/>
    <property type="project" value="InterPro"/>
</dbReference>
<dbReference type="SMART" id="SM00382">
    <property type="entry name" value="AAA"/>
    <property type="match status" value="3"/>
</dbReference>
<dbReference type="HOGENOM" id="CLU_003134_6_0_11"/>
<accession>F4H551</accession>
<dbReference type="eggNOG" id="COG0507">
    <property type="taxonomic scope" value="Bacteria"/>
</dbReference>
<dbReference type="PANTHER" id="PTHR22683:SF1">
    <property type="entry name" value="TYPE VII SECRETION SYSTEM PROTEIN ESSC"/>
    <property type="match status" value="1"/>
</dbReference>
<keyword evidence="2 3" id="KW-0067">ATP-binding</keyword>
<keyword evidence="6" id="KW-0131">Cell cycle</keyword>
<evidence type="ECO:0000256" key="2">
    <source>
        <dbReference type="ARBA" id="ARBA00022840"/>
    </source>
</evidence>
<dbReference type="AlphaFoldDB" id="F4H551"/>
<dbReference type="GO" id="GO:0051301">
    <property type="term" value="P:cell division"/>
    <property type="evidence" value="ECO:0007669"/>
    <property type="project" value="UniProtKB-KW"/>
</dbReference>
<evidence type="ECO:0000256" key="4">
    <source>
        <dbReference type="SAM" id="MobiDB-lite"/>
    </source>
</evidence>
<protein>
    <submittedName>
        <fullName evidence="6">Cell division protein FtsK/SpoIIIE</fullName>
    </submittedName>
</protein>
<evidence type="ECO:0000313" key="7">
    <source>
        <dbReference type="Proteomes" id="UP000008460"/>
    </source>
</evidence>
<dbReference type="GO" id="GO:0005524">
    <property type="term" value="F:ATP binding"/>
    <property type="evidence" value="ECO:0007669"/>
    <property type="project" value="UniProtKB-UniRule"/>
</dbReference>
<dbReference type="RefSeq" id="WP_013771683.1">
    <property type="nucleotide sequence ID" value="NC_015514.1"/>
</dbReference>
<dbReference type="PANTHER" id="PTHR22683">
    <property type="entry name" value="SPORULATION PROTEIN RELATED"/>
    <property type="match status" value="1"/>
</dbReference>
<evidence type="ECO:0000313" key="6">
    <source>
        <dbReference type="EMBL" id="AEE46657.1"/>
    </source>
</evidence>
<reference evidence="6 7" key="1">
    <citation type="submission" date="2011-04" db="EMBL/GenBank/DDBJ databases">
        <title>Complete sequence of Cellulomonas fimi ATCC 484.</title>
        <authorList>
            <consortium name="US DOE Joint Genome Institute"/>
            <person name="Lucas S."/>
            <person name="Han J."/>
            <person name="Lapidus A."/>
            <person name="Cheng J.-F."/>
            <person name="Goodwin L."/>
            <person name="Pitluck S."/>
            <person name="Peters L."/>
            <person name="Chertkov O."/>
            <person name="Detter J.C."/>
            <person name="Han C."/>
            <person name="Tapia R."/>
            <person name="Land M."/>
            <person name="Hauser L."/>
            <person name="Kyrpides N."/>
            <person name="Ivanova N."/>
            <person name="Ovchinnikova G."/>
            <person name="Pagani I."/>
            <person name="Mead D."/>
            <person name="Brumm P."/>
            <person name="Woyke T."/>
        </authorList>
    </citation>
    <scope>NUCLEOTIDE SEQUENCE [LARGE SCALE GENOMIC DNA]</scope>
    <source>
        <strain evidence="7">ATCC 484 / DSM 20113 / JCM 1341 / NBRC 15513 / NCIMB 8980 / NCTC 7547</strain>
    </source>
</reference>
<evidence type="ECO:0000256" key="3">
    <source>
        <dbReference type="PROSITE-ProRule" id="PRU00289"/>
    </source>
</evidence>
<dbReference type="InterPro" id="IPR003593">
    <property type="entry name" value="AAA+_ATPase"/>
</dbReference>
<feature type="region of interest" description="Disordered" evidence="4">
    <location>
        <begin position="265"/>
        <end position="285"/>
    </location>
</feature>
<proteinExistence type="predicted"/>
<dbReference type="Gene3D" id="3.40.50.300">
    <property type="entry name" value="P-loop containing nucleotide triphosphate hydrolases"/>
    <property type="match status" value="3"/>
</dbReference>
<sequence>MRLHALHPDPARGRGLATTEVDVDAGTSVAELRPHLARITGYRGWCSARARLAVDDVLLDESHPAGQPPLVPGATVRVGRGPEACDRAAVRARLHVAVVAGPDSGALVAVPADGAVDLRDTGAPDPLTDVSVDALAVRAHGRRVQVRSATPGVVVRPGRRAHPPRRRRLPAGRWRRWRPGSDVVVGRTTLALRGTTEEGGGSRSGRGAPGVEHRLDATAVATWVGPLVGTVVLAAVVRQPLLLLVGLVTPLAALAVRVAARRRTPPISAPDAGPPATERVRPATDPADLTAATTRAALASGPEVAGGTPWGPDGSLAVVGPRAQALAVARGILLTELGSHLRGRLAVRTADPGAWAWCVDVAEPAPDGHAGTTRWSEDDAPLVVVADDPAALGELARRRRDGPGRELVLLVLTDADAVPGWCHHMLDVTADAPVLRRAGHDPTPVPLHAVTVHRSRRQLERAHAARALAEGGSGPGAAPPATVHLGDLPAMPAPSPTALRHSWSQPPPGLSVALGRGPGGPPVQVDLVADGPHALVAGTTGSGKSELLATLVLAVAAAYPPERLAVLLVDFKGGTGLGPVAGLPHVVDHVTDLDAARTRRVLVALRAETRRRERLLAAHGATDLTDLDPDDDATPPRLLVVVDELRALADDVPDAVPTLARLAAQGRALGLHLVLATQRPAGVVSADLRANVALRIALRVTDEADSRDVLDVPDAARLDPATPGRALVRRGSAAPQVVQVARPLPGRGASPVRTARPLPGRPRWTPAPPPPASGPPGPGPWVDAARHAAAGRTVRPVPWVPALPGAVRPCDLPAGPGLALALGDLPDEQRRTAVRWEPEHGHLLVLGGPGSGRTTALTTLGVQALAEGTEVHAVGLPPAAVGRLRAADAHGTLGTVADAAEVRRVARLLELLAARTDGARAVLLVDGLPAVLDALGGIARGAGADRLVALWGGTVAARVAVAASADASTASLHHAAAFRDRLVLPVADAATDALAGVPVALAGPRGPAGRAVALRDGTAVLCQVAGPPEPSAPPASAARADVLRVEALPSVVDLAAPRGAGGGAGAPRVQAGVPLGVGGDEAREVVVGLDRGLLVAGPPGSGRSNALAVLASGLRAAGRPVVRLTVDGLASLPSPPGVIDVPPEALAGLDAVVLVDDLDEVERLSPDASDALHDLIRRPSAGACVVAATTSGAAVASFRGPHVALLRHRRLLVLDVHEPASAELVGGAAPWLVDGTTRPTGRGVLVTGRSAVPLQVYRPAGASSAGGRV</sequence>
<dbReference type="InterPro" id="IPR027417">
    <property type="entry name" value="P-loop_NTPase"/>
</dbReference>
<keyword evidence="6" id="KW-0132">Cell division</keyword>
<name>F4H551_CELFA</name>
<keyword evidence="7" id="KW-1185">Reference proteome</keyword>
<feature type="binding site" evidence="3">
    <location>
        <begin position="538"/>
        <end position="545"/>
    </location>
    <ligand>
        <name>ATP</name>
        <dbReference type="ChEBI" id="CHEBI:30616"/>
    </ligand>
</feature>
<dbReference type="eggNOG" id="COG1674">
    <property type="taxonomic scope" value="Bacteria"/>
</dbReference>
<evidence type="ECO:0000256" key="1">
    <source>
        <dbReference type="ARBA" id="ARBA00022741"/>
    </source>
</evidence>
<dbReference type="STRING" id="590998.Celf_2532"/>
<dbReference type="InterPro" id="IPR050206">
    <property type="entry name" value="FtsK/SpoIIIE/SftA"/>
</dbReference>
<dbReference type="KEGG" id="cfi:Celf_2532"/>
<feature type="domain" description="FtsK" evidence="5">
    <location>
        <begin position="520"/>
        <end position="707"/>
    </location>
</feature>
<dbReference type="InterPro" id="IPR002543">
    <property type="entry name" value="FtsK_dom"/>
</dbReference>
<organism evidence="6 7">
    <name type="scientific">Cellulomonas fimi (strain ATCC 484 / DSM 20113 / JCM 1341 / CCUG 24087 / LMG 16345 / NBRC 15513 / NCIMB 8980 / NCTC 7547 / NRS-133)</name>
    <dbReference type="NCBI Taxonomy" id="590998"/>
    <lineage>
        <taxon>Bacteria</taxon>
        <taxon>Bacillati</taxon>
        <taxon>Actinomycetota</taxon>
        <taxon>Actinomycetes</taxon>
        <taxon>Micrococcales</taxon>
        <taxon>Cellulomonadaceae</taxon>
        <taxon>Cellulomonas</taxon>
    </lineage>
</organism>
<dbReference type="Pfam" id="PF01580">
    <property type="entry name" value="FtsK_SpoIIIE"/>
    <property type="match status" value="2"/>
</dbReference>
<gene>
    <name evidence="6" type="ordered locus">Celf_2532</name>
</gene>
<dbReference type="EMBL" id="CP002666">
    <property type="protein sequence ID" value="AEE46657.1"/>
    <property type="molecule type" value="Genomic_DNA"/>
</dbReference>
<evidence type="ECO:0000259" key="5">
    <source>
        <dbReference type="PROSITE" id="PS50901"/>
    </source>
</evidence>
<feature type="region of interest" description="Disordered" evidence="4">
    <location>
        <begin position="744"/>
        <end position="782"/>
    </location>
</feature>
<dbReference type="PROSITE" id="PS50901">
    <property type="entry name" value="FTSK"/>
    <property type="match status" value="1"/>
</dbReference>
<dbReference type="SUPFAM" id="SSF52540">
    <property type="entry name" value="P-loop containing nucleoside triphosphate hydrolases"/>
    <property type="match status" value="3"/>
</dbReference>
<dbReference type="Proteomes" id="UP000008460">
    <property type="component" value="Chromosome"/>
</dbReference>
<feature type="compositionally biased region" description="Pro residues" evidence="4">
    <location>
        <begin position="765"/>
        <end position="779"/>
    </location>
</feature>